<name>A0A314XNZ5_PRUYE</name>
<proteinExistence type="predicted"/>
<feature type="compositionally biased region" description="Low complexity" evidence="1">
    <location>
        <begin position="21"/>
        <end position="32"/>
    </location>
</feature>
<evidence type="ECO:0000313" key="2">
    <source>
        <dbReference type="EMBL" id="PQP95821.1"/>
    </source>
</evidence>
<comment type="caution">
    <text evidence="2">The sequence shown here is derived from an EMBL/GenBank/DDBJ whole genome shotgun (WGS) entry which is preliminary data.</text>
</comment>
<keyword evidence="3" id="KW-1185">Reference proteome</keyword>
<dbReference type="AlphaFoldDB" id="A0A314XNZ5"/>
<evidence type="ECO:0000313" key="3">
    <source>
        <dbReference type="Proteomes" id="UP000250321"/>
    </source>
</evidence>
<gene>
    <name evidence="2" type="ORF">Pyn_21861</name>
</gene>
<feature type="region of interest" description="Disordered" evidence="1">
    <location>
        <begin position="1"/>
        <end position="48"/>
    </location>
</feature>
<sequence length="79" mass="8779">MQEFKKPMDLGTQGRAPSLKPTGTSTSFPSSGLAMERGRKMRRKMGEKRELLSEAAAGRDLEHPKSLILWDRAELALPP</sequence>
<dbReference type="EMBL" id="PJQY01002178">
    <property type="protein sequence ID" value="PQP95821.1"/>
    <property type="molecule type" value="Genomic_DNA"/>
</dbReference>
<dbReference type="Proteomes" id="UP000250321">
    <property type="component" value="Unassembled WGS sequence"/>
</dbReference>
<reference evidence="2 3" key="1">
    <citation type="submission" date="2018-02" db="EMBL/GenBank/DDBJ databases">
        <title>Draft genome of wild Prunus yedoensis var. nudiflora.</title>
        <authorList>
            <person name="Baek S."/>
            <person name="Kim J.-H."/>
            <person name="Choi K."/>
            <person name="Kim G.-B."/>
            <person name="Cho A."/>
            <person name="Jang H."/>
            <person name="Shin C.-H."/>
            <person name="Yu H.-J."/>
            <person name="Mun J.-H."/>
        </authorList>
    </citation>
    <scope>NUCLEOTIDE SEQUENCE [LARGE SCALE GENOMIC DNA]</scope>
    <source>
        <strain evidence="3">cv. Jeju island</strain>
        <tissue evidence="2">Leaf</tissue>
    </source>
</reference>
<accession>A0A314XNZ5</accession>
<protein>
    <submittedName>
        <fullName evidence="2">Uncharacterized protein</fullName>
    </submittedName>
</protein>
<organism evidence="2 3">
    <name type="scientific">Prunus yedoensis var. nudiflora</name>
    <dbReference type="NCBI Taxonomy" id="2094558"/>
    <lineage>
        <taxon>Eukaryota</taxon>
        <taxon>Viridiplantae</taxon>
        <taxon>Streptophyta</taxon>
        <taxon>Embryophyta</taxon>
        <taxon>Tracheophyta</taxon>
        <taxon>Spermatophyta</taxon>
        <taxon>Magnoliopsida</taxon>
        <taxon>eudicotyledons</taxon>
        <taxon>Gunneridae</taxon>
        <taxon>Pentapetalae</taxon>
        <taxon>rosids</taxon>
        <taxon>fabids</taxon>
        <taxon>Rosales</taxon>
        <taxon>Rosaceae</taxon>
        <taxon>Amygdaloideae</taxon>
        <taxon>Amygdaleae</taxon>
        <taxon>Prunus</taxon>
    </lineage>
</organism>
<evidence type="ECO:0000256" key="1">
    <source>
        <dbReference type="SAM" id="MobiDB-lite"/>
    </source>
</evidence>